<accession>A0A1G9A422</accession>
<feature type="transmembrane region" description="Helical" evidence="6">
    <location>
        <begin position="45"/>
        <end position="66"/>
    </location>
</feature>
<feature type="transmembrane region" description="Helical" evidence="6">
    <location>
        <begin position="168"/>
        <end position="185"/>
    </location>
</feature>
<dbReference type="PANTHER" id="PTHR33802:SF1">
    <property type="entry name" value="XK-RELATED PROTEIN"/>
    <property type="match status" value="1"/>
</dbReference>
<name>A0A1G9A422_9LACT</name>
<dbReference type="InterPro" id="IPR038330">
    <property type="entry name" value="TspO/MBR-related_sf"/>
</dbReference>
<feature type="transmembrane region" description="Helical" evidence="6">
    <location>
        <begin position="7"/>
        <end position="25"/>
    </location>
</feature>
<evidence type="ECO:0000313" key="8">
    <source>
        <dbReference type="Proteomes" id="UP000199433"/>
    </source>
</evidence>
<dbReference type="InterPro" id="IPR004307">
    <property type="entry name" value="TspO_MBR"/>
</dbReference>
<dbReference type="Gene3D" id="1.20.1260.100">
    <property type="entry name" value="TspO/MBR protein"/>
    <property type="match status" value="1"/>
</dbReference>
<dbReference type="AlphaFoldDB" id="A0A1G9A422"/>
<proteinExistence type="inferred from homology"/>
<evidence type="ECO:0000256" key="6">
    <source>
        <dbReference type="SAM" id="Phobius"/>
    </source>
</evidence>
<feature type="transmembrane region" description="Helical" evidence="6">
    <location>
        <begin position="192"/>
        <end position="207"/>
    </location>
</feature>
<dbReference type="EMBL" id="FNFK01000018">
    <property type="protein sequence ID" value="SDK22093.1"/>
    <property type="molecule type" value="Genomic_DNA"/>
</dbReference>
<keyword evidence="5 6" id="KW-0472">Membrane</keyword>
<feature type="transmembrane region" description="Helical" evidence="6">
    <location>
        <begin position="78"/>
        <end position="95"/>
    </location>
</feature>
<evidence type="ECO:0000256" key="3">
    <source>
        <dbReference type="ARBA" id="ARBA00022692"/>
    </source>
</evidence>
<dbReference type="OrthoDB" id="5189031at2"/>
<evidence type="ECO:0000256" key="1">
    <source>
        <dbReference type="ARBA" id="ARBA00004141"/>
    </source>
</evidence>
<comment type="subcellular location">
    <subcellularLocation>
        <location evidence="1">Membrane</location>
        <topology evidence="1">Multi-pass membrane protein</topology>
    </subcellularLocation>
</comment>
<keyword evidence="3 6" id="KW-0812">Transmembrane</keyword>
<evidence type="ECO:0000256" key="5">
    <source>
        <dbReference type="ARBA" id="ARBA00023136"/>
    </source>
</evidence>
<sequence>MTDRKRWGIIYSVAFVIMVGVNYLVGGNVGNIANQDQAIIQPASYVFSIWGLIYVLLAIWIIRLFVRKDDPSPIYKSIHYWLVANFTLNALWIVVFTQVWLIASTIVIIGLLITLIVIYKKLTRHGIHWFDRVPFSIYFGWVTVATIVNIIDTVNGQGIEELIGLNEYQWTLILLVIATLIALFVSLVHKDWLYPLVFAWAYIGIIIENENQLFLLTIIAGAGVVFHLLASAIVGFDKMRSRTDR</sequence>
<organism evidence="7 8">
    <name type="scientific">Alkalibacterium thalassium</name>
    <dbReference type="NCBI Taxonomy" id="426701"/>
    <lineage>
        <taxon>Bacteria</taxon>
        <taxon>Bacillati</taxon>
        <taxon>Bacillota</taxon>
        <taxon>Bacilli</taxon>
        <taxon>Lactobacillales</taxon>
        <taxon>Carnobacteriaceae</taxon>
        <taxon>Alkalibacterium</taxon>
    </lineage>
</organism>
<protein>
    <submittedName>
        <fullName evidence="7">TspO and MBR related proteins</fullName>
    </submittedName>
</protein>
<reference evidence="8" key="1">
    <citation type="submission" date="2016-10" db="EMBL/GenBank/DDBJ databases">
        <authorList>
            <person name="Varghese N."/>
            <person name="Submissions S."/>
        </authorList>
    </citation>
    <scope>NUCLEOTIDE SEQUENCE [LARGE SCALE GENOMIC DNA]</scope>
    <source>
        <strain evidence="8">DSM 19181</strain>
    </source>
</reference>
<feature type="transmembrane region" description="Helical" evidence="6">
    <location>
        <begin position="130"/>
        <end position="148"/>
    </location>
</feature>
<dbReference type="Proteomes" id="UP000199433">
    <property type="component" value="Unassembled WGS sequence"/>
</dbReference>
<dbReference type="Pfam" id="PF03073">
    <property type="entry name" value="TspO_MBR"/>
    <property type="match status" value="1"/>
</dbReference>
<evidence type="ECO:0000313" key="7">
    <source>
        <dbReference type="EMBL" id="SDK22093.1"/>
    </source>
</evidence>
<evidence type="ECO:0000256" key="4">
    <source>
        <dbReference type="ARBA" id="ARBA00022989"/>
    </source>
</evidence>
<dbReference type="RefSeq" id="WP_091266518.1">
    <property type="nucleotide sequence ID" value="NZ_FNFK01000018.1"/>
</dbReference>
<keyword evidence="8" id="KW-1185">Reference proteome</keyword>
<feature type="transmembrane region" description="Helical" evidence="6">
    <location>
        <begin position="101"/>
        <end position="118"/>
    </location>
</feature>
<dbReference type="STRING" id="426701.SAMN04488098_10184"/>
<keyword evidence="4 6" id="KW-1133">Transmembrane helix</keyword>
<dbReference type="PANTHER" id="PTHR33802">
    <property type="entry name" value="SI:CH211-161H7.5-RELATED"/>
    <property type="match status" value="1"/>
</dbReference>
<feature type="transmembrane region" description="Helical" evidence="6">
    <location>
        <begin position="213"/>
        <end position="236"/>
    </location>
</feature>
<evidence type="ECO:0000256" key="2">
    <source>
        <dbReference type="ARBA" id="ARBA00007524"/>
    </source>
</evidence>
<comment type="similarity">
    <text evidence="2">Belongs to the TspO/BZRP family.</text>
</comment>
<gene>
    <name evidence="7" type="ORF">SAMN04488098_10184</name>
</gene>
<dbReference type="GO" id="GO:0016020">
    <property type="term" value="C:membrane"/>
    <property type="evidence" value="ECO:0007669"/>
    <property type="project" value="UniProtKB-SubCell"/>
</dbReference>